<proteinExistence type="predicted"/>
<keyword evidence="1" id="KW-0472">Membrane</keyword>
<reference evidence="2" key="1">
    <citation type="submission" date="2017-02" db="EMBL/GenBank/DDBJ databases">
        <title>Shigella draft genomes.</title>
        <authorList>
            <person name="Weis A.M."/>
            <person name="Weimer B.C."/>
            <person name="Gilpin B."/>
        </authorList>
    </citation>
    <scope>NUCLEOTIDE SEQUENCE [LARGE SCALE GENOMIC DNA]</scope>
    <source>
        <strain evidence="2">BCW_4868</strain>
    </source>
</reference>
<evidence type="ECO:0000313" key="2">
    <source>
        <dbReference type="EMBL" id="OOO77915.1"/>
    </source>
</evidence>
<gene>
    <name evidence="2" type="ORF">AJR17_019160</name>
</gene>
<keyword evidence="1" id="KW-0812">Transmembrane</keyword>
<dbReference type="Proteomes" id="UP000868349">
    <property type="component" value="Unassembled WGS sequence"/>
</dbReference>
<protein>
    <submittedName>
        <fullName evidence="2">Uncharacterized protein</fullName>
    </submittedName>
</protein>
<dbReference type="EMBL" id="MSJS02000086">
    <property type="protein sequence ID" value="OOO77915.1"/>
    <property type="molecule type" value="Genomic_DNA"/>
</dbReference>
<name>A0A1S9J4T6_SHIBO</name>
<accession>A0A1S9J4T6</accession>
<keyword evidence="1" id="KW-1133">Transmembrane helix</keyword>
<organism evidence="2">
    <name type="scientific">Shigella boydii</name>
    <dbReference type="NCBI Taxonomy" id="621"/>
    <lineage>
        <taxon>Bacteria</taxon>
        <taxon>Pseudomonadati</taxon>
        <taxon>Pseudomonadota</taxon>
        <taxon>Gammaproteobacteria</taxon>
        <taxon>Enterobacterales</taxon>
        <taxon>Enterobacteriaceae</taxon>
        <taxon>Shigella</taxon>
    </lineage>
</organism>
<feature type="transmembrane region" description="Helical" evidence="1">
    <location>
        <begin position="6"/>
        <end position="27"/>
    </location>
</feature>
<evidence type="ECO:0000256" key="1">
    <source>
        <dbReference type="SAM" id="Phobius"/>
    </source>
</evidence>
<comment type="caution">
    <text evidence="2">The sequence shown here is derived from an EMBL/GenBank/DDBJ whole genome shotgun (WGS) entry which is preliminary data.</text>
</comment>
<sequence>MLLISFLWRIFVFFVTLSKFIHYLWFLSSDGEIITTKAEICKVVYPPYVFPPKHGSHERIFIIYIQYDRNAQVSTF</sequence>
<dbReference type="AlphaFoldDB" id="A0A1S9J4T6"/>